<evidence type="ECO:0000256" key="2">
    <source>
        <dbReference type="ARBA" id="ARBA00022692"/>
    </source>
</evidence>
<proteinExistence type="predicted"/>
<dbReference type="AlphaFoldDB" id="A0A8J5KX85"/>
<keyword evidence="4 7" id="KW-1133">Transmembrane helix</keyword>
<evidence type="ECO:0000313" key="9">
    <source>
        <dbReference type="EMBL" id="KAG6499704.1"/>
    </source>
</evidence>
<dbReference type="EMBL" id="JACMSC010000011">
    <property type="protein sequence ID" value="KAG6499704.1"/>
    <property type="molecule type" value="Genomic_DNA"/>
</dbReference>
<evidence type="ECO:0000256" key="7">
    <source>
        <dbReference type="SAM" id="Phobius"/>
    </source>
</evidence>
<gene>
    <name evidence="9" type="ORF">ZIOFF_039495</name>
</gene>
<protein>
    <recommendedName>
        <fullName evidence="8">PGG domain-containing protein</fullName>
    </recommendedName>
</protein>
<dbReference type="PANTHER" id="PTHR24186:SF50">
    <property type="entry name" value="ANKYRIN REPEAT-CONTAINING PROTEIN ITN1-LIKE ISOFORM X1"/>
    <property type="match status" value="1"/>
</dbReference>
<evidence type="ECO:0000256" key="5">
    <source>
        <dbReference type="ARBA" id="ARBA00023043"/>
    </source>
</evidence>
<feature type="transmembrane region" description="Helical" evidence="7">
    <location>
        <begin position="83"/>
        <end position="102"/>
    </location>
</feature>
<keyword evidence="6 7" id="KW-0472">Membrane</keyword>
<feature type="transmembrane region" description="Helical" evidence="7">
    <location>
        <begin position="122"/>
        <end position="147"/>
    </location>
</feature>
<evidence type="ECO:0000256" key="3">
    <source>
        <dbReference type="ARBA" id="ARBA00022737"/>
    </source>
</evidence>
<evidence type="ECO:0000259" key="8">
    <source>
        <dbReference type="Pfam" id="PF13962"/>
    </source>
</evidence>
<comment type="subcellular location">
    <subcellularLocation>
        <location evidence="1">Membrane</location>
        <topology evidence="1">Multi-pass membrane protein</topology>
    </subcellularLocation>
</comment>
<keyword evidence="10" id="KW-1185">Reference proteome</keyword>
<sequence>MIRVLLSSRIADSALMNSSGFTPVDLASSNFRTGVSLRMRYIMTDLISCGSRFSPQRVDHIRNHMRSSQDEEINRFRALANNLAIVAVLIASVTFAAAFTLPGGYNSNAGPDEEMTILSSRAAFKAFLISDTLAMASSITVALVLIYSGSLGHDVRLQSLMTAMKLVWVAVGLWPACTLSLRPTRSGLQFL</sequence>
<dbReference type="GO" id="GO:0005886">
    <property type="term" value="C:plasma membrane"/>
    <property type="evidence" value="ECO:0007669"/>
    <property type="project" value="TreeGrafter"/>
</dbReference>
<evidence type="ECO:0000256" key="6">
    <source>
        <dbReference type="ARBA" id="ARBA00023136"/>
    </source>
</evidence>
<dbReference type="Proteomes" id="UP000734854">
    <property type="component" value="Unassembled WGS sequence"/>
</dbReference>
<accession>A0A8J5KX85</accession>
<organism evidence="9 10">
    <name type="scientific">Zingiber officinale</name>
    <name type="common">Ginger</name>
    <name type="synonym">Amomum zingiber</name>
    <dbReference type="NCBI Taxonomy" id="94328"/>
    <lineage>
        <taxon>Eukaryota</taxon>
        <taxon>Viridiplantae</taxon>
        <taxon>Streptophyta</taxon>
        <taxon>Embryophyta</taxon>
        <taxon>Tracheophyta</taxon>
        <taxon>Spermatophyta</taxon>
        <taxon>Magnoliopsida</taxon>
        <taxon>Liliopsida</taxon>
        <taxon>Zingiberales</taxon>
        <taxon>Zingiberaceae</taxon>
        <taxon>Zingiber</taxon>
    </lineage>
</organism>
<feature type="domain" description="PGG" evidence="8">
    <location>
        <begin position="77"/>
        <end position="171"/>
    </location>
</feature>
<name>A0A8J5KX85_ZINOF</name>
<dbReference type="Pfam" id="PF13962">
    <property type="entry name" value="PGG"/>
    <property type="match status" value="1"/>
</dbReference>
<evidence type="ECO:0000256" key="4">
    <source>
        <dbReference type="ARBA" id="ARBA00022989"/>
    </source>
</evidence>
<evidence type="ECO:0000256" key="1">
    <source>
        <dbReference type="ARBA" id="ARBA00004141"/>
    </source>
</evidence>
<dbReference type="PANTHER" id="PTHR24186">
    <property type="entry name" value="PROTEIN PHOSPHATASE 1 REGULATORY SUBUNIT"/>
    <property type="match status" value="1"/>
</dbReference>
<keyword evidence="3" id="KW-0677">Repeat</keyword>
<comment type="caution">
    <text evidence="9">The sequence shown here is derived from an EMBL/GenBank/DDBJ whole genome shotgun (WGS) entry which is preliminary data.</text>
</comment>
<reference evidence="9 10" key="1">
    <citation type="submission" date="2020-08" db="EMBL/GenBank/DDBJ databases">
        <title>Plant Genome Project.</title>
        <authorList>
            <person name="Zhang R.-G."/>
        </authorList>
    </citation>
    <scope>NUCLEOTIDE SEQUENCE [LARGE SCALE GENOMIC DNA]</scope>
    <source>
        <tissue evidence="9">Rhizome</tissue>
    </source>
</reference>
<evidence type="ECO:0000313" key="10">
    <source>
        <dbReference type="Proteomes" id="UP000734854"/>
    </source>
</evidence>
<keyword evidence="5" id="KW-0040">ANK repeat</keyword>
<keyword evidence="2 7" id="KW-0812">Transmembrane</keyword>
<dbReference type="InterPro" id="IPR026961">
    <property type="entry name" value="PGG_dom"/>
</dbReference>